<dbReference type="Gene3D" id="2.60.40.10">
    <property type="entry name" value="Immunoglobulins"/>
    <property type="match status" value="2"/>
</dbReference>
<organism evidence="1 2">
    <name type="scientific">Pedosphaera parvula (strain Ellin514)</name>
    <dbReference type="NCBI Taxonomy" id="320771"/>
    <lineage>
        <taxon>Bacteria</taxon>
        <taxon>Pseudomonadati</taxon>
        <taxon>Verrucomicrobiota</taxon>
        <taxon>Pedosphaerae</taxon>
        <taxon>Pedosphaerales</taxon>
        <taxon>Pedosphaeraceae</taxon>
        <taxon>Pedosphaera</taxon>
    </lineage>
</organism>
<dbReference type="EMBL" id="ABOX02000048">
    <property type="protein sequence ID" value="EEF58184.1"/>
    <property type="molecule type" value="Genomic_DNA"/>
</dbReference>
<accession>B9XPR1</accession>
<dbReference type="SUPFAM" id="SSF49265">
    <property type="entry name" value="Fibronectin type III"/>
    <property type="match status" value="1"/>
</dbReference>
<comment type="caution">
    <text evidence="1">The sequence shown here is derived from an EMBL/GenBank/DDBJ whole genome shotgun (WGS) entry which is preliminary data.</text>
</comment>
<gene>
    <name evidence="1" type="ORF">Cflav_PD1384</name>
</gene>
<dbReference type="AlphaFoldDB" id="B9XPR1"/>
<dbReference type="InterPro" id="IPR036116">
    <property type="entry name" value="FN3_sf"/>
</dbReference>
<protein>
    <recommendedName>
        <fullName evidence="3">Fibronectin type III domain protein</fullName>
    </recommendedName>
</protein>
<dbReference type="Proteomes" id="UP000003688">
    <property type="component" value="Unassembled WGS sequence"/>
</dbReference>
<dbReference type="InterPro" id="IPR003961">
    <property type="entry name" value="FN3_dom"/>
</dbReference>
<dbReference type="InterPro" id="IPR038081">
    <property type="entry name" value="CalX-like_sf"/>
</dbReference>
<evidence type="ECO:0000313" key="2">
    <source>
        <dbReference type="Proteomes" id="UP000003688"/>
    </source>
</evidence>
<evidence type="ECO:0008006" key="3">
    <source>
        <dbReference type="Google" id="ProtNLM"/>
    </source>
</evidence>
<dbReference type="CDD" id="cd00063">
    <property type="entry name" value="FN3"/>
    <property type="match status" value="1"/>
</dbReference>
<keyword evidence="2" id="KW-1185">Reference proteome</keyword>
<dbReference type="SUPFAM" id="SSF141072">
    <property type="entry name" value="CalX-like"/>
    <property type="match status" value="1"/>
</dbReference>
<dbReference type="Gene3D" id="2.60.40.2030">
    <property type="match status" value="1"/>
</dbReference>
<reference evidence="1 2" key="1">
    <citation type="journal article" date="2011" name="J. Bacteriol.">
        <title>Genome sequence of 'Pedosphaera parvula' Ellin514, an aerobic Verrucomicrobial isolate from pasture soil.</title>
        <authorList>
            <person name="Kant R."/>
            <person name="van Passel M.W."/>
            <person name="Sangwan P."/>
            <person name="Palva A."/>
            <person name="Lucas S."/>
            <person name="Copeland A."/>
            <person name="Lapidus A."/>
            <person name="Glavina Del Rio T."/>
            <person name="Dalin E."/>
            <person name="Tice H."/>
            <person name="Bruce D."/>
            <person name="Goodwin L."/>
            <person name="Pitluck S."/>
            <person name="Chertkov O."/>
            <person name="Larimer F.W."/>
            <person name="Land M.L."/>
            <person name="Hauser L."/>
            <person name="Brettin T.S."/>
            <person name="Detter J.C."/>
            <person name="Han S."/>
            <person name="de Vos W.M."/>
            <person name="Janssen P.H."/>
            <person name="Smidt H."/>
        </authorList>
    </citation>
    <scope>NUCLEOTIDE SEQUENCE [LARGE SCALE GENOMIC DNA]</scope>
    <source>
        <strain evidence="1 2">Ellin514</strain>
    </source>
</reference>
<dbReference type="STRING" id="320771.Cflav_PD1384"/>
<name>B9XPR1_PEDPL</name>
<evidence type="ECO:0000313" key="1">
    <source>
        <dbReference type="EMBL" id="EEF58184.1"/>
    </source>
</evidence>
<dbReference type="InterPro" id="IPR013783">
    <property type="entry name" value="Ig-like_fold"/>
</dbReference>
<proteinExistence type="predicted"/>
<sequence>MSHYNRCDWRPSANESGCFRHLFQLLKTCSLLQFLVFSVQTVVAVEATWDYSVRVSATIQTAPPQITLVWPQDTSATPNSYTVYRKGLDDSAWGPGTLLPGISTNYIDGNVAYGQAYEYQIMKDASGYKGYGYAYVGIDAPLTESRGKLILVVDKTYATELESELAQLQQDMVGDGWVVVRQDVSRTNSVTTVKGLIQEQYDADPDNVQMVFLFGHVPVPYSGDIVPDGHPPNHKGAWPADVYYGDMDGSWTDNQINDAAADNSRNWNVPGDGKFDQSTMPAMVRLMVGRVDLANMPGKPSYDSPPTFPSELELLRNYLNKDHKFRHKLIDVPRRGLVGDYFGIHDGEAYAASGWRSFAPFFGAENIASLPDQGTWIPWLGNNQYLWAYGCGGGSFNSISGIGTQGQYDTGTTTDLVGADVKAVFTLLFGSWLGDWDSEDNIMRAVLATPSLGLTCAWSGRPHWFCHHMALGEPIGFSTRLTQNNGFTGLYQNQTNQDVAQIHIALMGDPTLRMHSVSPPGDLASTSDSSGVYLSWNSSSDSVVGYHVYRATDTNGPYLRVNDSLVMGNSYSDFNALAGTYSYMVRAVKLENTASGTYYNASQGIFSGVDSFSSGIPVVTISATAPYASRLAPTPGTFTLMRTGGLSADLAVAYTLSGTAQLWSDYQLSTGDMVGVIIIPAGSASVTLDVFPQSVWSPVEDRRLVIALNPDSNYQIGTPNQDTVFIAGNGVSNVSIHAYSDGIMLAWDSVVEGHYHVAYKMSLDDPYWTDMGVDVWANDSRANWFDSVPSDQQRFYCVFGFSSK</sequence>